<comment type="similarity">
    <text evidence="2">Belongs to the isochorismate synthase family.</text>
</comment>
<dbReference type="NCBIfam" id="TIGR00543">
    <property type="entry name" value="isochor_syn"/>
    <property type="match status" value="1"/>
</dbReference>
<dbReference type="KEGG" id="kbs:EPA93_16180"/>
<gene>
    <name evidence="7" type="ORF">EPA93_16180</name>
</gene>
<accession>A0A4P6JRK0</accession>
<evidence type="ECO:0000313" key="8">
    <source>
        <dbReference type="Proteomes" id="UP000290365"/>
    </source>
</evidence>
<dbReference type="EMBL" id="CP035758">
    <property type="protein sequence ID" value="QBD77446.1"/>
    <property type="molecule type" value="Genomic_DNA"/>
</dbReference>
<comment type="catalytic activity">
    <reaction evidence="1">
        <text>chorismate = isochorismate</text>
        <dbReference type="Rhea" id="RHEA:18985"/>
        <dbReference type="ChEBI" id="CHEBI:29748"/>
        <dbReference type="ChEBI" id="CHEBI:29780"/>
        <dbReference type="EC" id="5.4.4.2"/>
    </reaction>
</comment>
<evidence type="ECO:0000256" key="4">
    <source>
        <dbReference type="ARBA" id="ARBA00023235"/>
    </source>
</evidence>
<dbReference type="InterPro" id="IPR004561">
    <property type="entry name" value="IsoChor_synthase"/>
</dbReference>
<evidence type="ECO:0000256" key="2">
    <source>
        <dbReference type="ARBA" id="ARBA00005297"/>
    </source>
</evidence>
<dbReference type="SUPFAM" id="SSF56322">
    <property type="entry name" value="ADC synthase"/>
    <property type="match status" value="1"/>
</dbReference>
<dbReference type="InterPro" id="IPR019999">
    <property type="entry name" value="Anth_synth_I-like"/>
</dbReference>
<feature type="domain" description="Chorismate-utilising enzyme C-terminal" evidence="6">
    <location>
        <begin position="226"/>
        <end position="480"/>
    </location>
</feature>
<name>A0A4P6JRK0_KTERU</name>
<dbReference type="InterPro" id="IPR015890">
    <property type="entry name" value="Chorismate_C"/>
</dbReference>
<dbReference type="Gene3D" id="3.60.120.10">
    <property type="entry name" value="Anthranilate synthase"/>
    <property type="match status" value="1"/>
</dbReference>
<evidence type="ECO:0000256" key="3">
    <source>
        <dbReference type="ARBA" id="ARBA00012824"/>
    </source>
</evidence>
<keyword evidence="8" id="KW-1185">Reference proteome</keyword>
<evidence type="ECO:0000256" key="5">
    <source>
        <dbReference type="ARBA" id="ARBA00041564"/>
    </source>
</evidence>
<dbReference type="InterPro" id="IPR005801">
    <property type="entry name" value="ADC_synthase"/>
</dbReference>
<evidence type="ECO:0000259" key="6">
    <source>
        <dbReference type="Pfam" id="PF00425"/>
    </source>
</evidence>
<evidence type="ECO:0000313" key="7">
    <source>
        <dbReference type="EMBL" id="QBD77446.1"/>
    </source>
</evidence>
<dbReference type="Pfam" id="PF00425">
    <property type="entry name" value="Chorismate_bind"/>
    <property type="match status" value="1"/>
</dbReference>
<dbReference type="OrthoDB" id="9803598at2"/>
<dbReference type="GO" id="GO:0008909">
    <property type="term" value="F:isochorismate synthase activity"/>
    <property type="evidence" value="ECO:0007669"/>
    <property type="project" value="UniProtKB-EC"/>
</dbReference>
<sequence>MDIVFIDTPDTSDITGLESVVRHREQLLSTLLQASHKASSLHQNVLASLTLPIAAEDPLLIFKTFKQGSADEIFFWAHPEEQSAFVGVGAAITIEATGLTRCASAAAQWHAIQEHAVITASSIHLGGPMLFGGFSFDPLLPSQQLWQDFPDALLILPLLHYHYSGTRAALTINQPVNEGDDIARLADEISARIRSLHEAIEAENGAGTVQDKASLQLSIQNLLPESAWKSKVADAVKMIQSGAFEKVVLARGVRVVNTAEEAFDIGAVLPQLYKTYPSAHIFAFQRGQRTFVGATPEPLIEAHNKQLRTMPLAGSAPRGETEAEDRRLGTELLHSAKNKVEHEIVVVTIQKVLASLCSTVRVEDTPHLLRLKNIQHLATTIVGDLLPGHSLLEALQDLAPTPAVGGFPRKPALEFIRKQEGLERGWYSGSIGWLDMQGNGEFALALRSALIEGNQAILFAGGGIVADSHPESEYSETCWKLQVMLRGLRGKD</sequence>
<dbReference type="PANTHER" id="PTHR42839:SF2">
    <property type="entry name" value="ISOCHORISMATE SYNTHASE ENTC"/>
    <property type="match status" value="1"/>
</dbReference>
<dbReference type="EC" id="5.4.4.2" evidence="3"/>
<organism evidence="7 8">
    <name type="scientific">Ktedonosporobacter rubrisoli</name>
    <dbReference type="NCBI Taxonomy" id="2509675"/>
    <lineage>
        <taxon>Bacteria</taxon>
        <taxon>Bacillati</taxon>
        <taxon>Chloroflexota</taxon>
        <taxon>Ktedonobacteria</taxon>
        <taxon>Ktedonobacterales</taxon>
        <taxon>Ktedonosporobacteraceae</taxon>
        <taxon>Ktedonosporobacter</taxon>
    </lineage>
</organism>
<keyword evidence="4 7" id="KW-0413">Isomerase</keyword>
<dbReference type="PANTHER" id="PTHR42839">
    <property type="entry name" value="ISOCHORISMATE SYNTHASE ENTC"/>
    <property type="match status" value="1"/>
</dbReference>
<dbReference type="AlphaFoldDB" id="A0A4P6JRK0"/>
<proteinExistence type="inferred from homology"/>
<reference evidence="7 8" key="1">
    <citation type="submission" date="2019-01" db="EMBL/GenBank/DDBJ databases">
        <title>Ktedonosporobacter rubrisoli SCAWS-G2.</title>
        <authorList>
            <person name="Huang Y."/>
            <person name="Yan B."/>
        </authorList>
    </citation>
    <scope>NUCLEOTIDE SEQUENCE [LARGE SCALE GENOMIC DNA]</scope>
    <source>
        <strain evidence="7 8">SCAWS-G2</strain>
    </source>
</reference>
<evidence type="ECO:0000256" key="1">
    <source>
        <dbReference type="ARBA" id="ARBA00000799"/>
    </source>
</evidence>
<dbReference type="Proteomes" id="UP000290365">
    <property type="component" value="Chromosome"/>
</dbReference>
<dbReference type="PRINTS" id="PR00095">
    <property type="entry name" value="ANTSNTHASEI"/>
</dbReference>
<dbReference type="RefSeq" id="WP_129888503.1">
    <property type="nucleotide sequence ID" value="NZ_CP035758.1"/>
</dbReference>
<protein>
    <recommendedName>
        <fullName evidence="3">isochorismate synthase</fullName>
        <ecNumber evidence="3">5.4.4.2</ecNumber>
    </recommendedName>
    <alternativeName>
        <fullName evidence="5">Isochorismate mutase</fullName>
    </alternativeName>
</protein>